<dbReference type="InterPro" id="IPR036047">
    <property type="entry name" value="F-box-like_dom_sf"/>
</dbReference>
<dbReference type="AlphaFoldDB" id="A0AAW2Z7E3"/>
<accession>A0AAW2Z7E3</accession>
<dbReference type="SMART" id="SM00213">
    <property type="entry name" value="UBQ"/>
    <property type="match status" value="1"/>
</dbReference>
<dbReference type="PROSITE" id="PS50181">
    <property type="entry name" value="FBOX"/>
    <property type="match status" value="1"/>
</dbReference>
<sequence length="356" mass="40955">MHFSVNSPNSEPFCVNIETHDLVQYIRDQLHEITSIPQEEIRLFMNDRYLNNNKTLSTYYPKQNSSIKIVRQNPTHVVPVTPYIDSNEIIKGLDTELLLKVIKYLEIKDLVSLSLTNHVIYDLVNKDEGVWNKLATRLNIGDSKIDCLNILWDEFYDYRQDLNIVKDAQVLREKAVQNLYNNKNSVKCVSTQEESTVVVTIINTGSINIRLPFHTNDWSEHISLLVFDAETELYITTFTNPSKVSSTATNQTSSTIILKPEESITTEFNIEGEEADQGIIVVAVSTDMTKHYIKYITSIETNPFSIKFWQDQVKNYDVEEWDGGRFISNTLLFKAPDVYICPSAILLDENECNYTD</sequence>
<dbReference type="CDD" id="cd17039">
    <property type="entry name" value="Ubl_ubiquitin_like"/>
    <property type="match status" value="1"/>
</dbReference>
<dbReference type="InterPro" id="IPR001810">
    <property type="entry name" value="F-box_dom"/>
</dbReference>
<dbReference type="Gene3D" id="3.10.20.90">
    <property type="entry name" value="Phosphatidylinositol 3-kinase Catalytic Subunit, Chain A, domain 1"/>
    <property type="match status" value="1"/>
</dbReference>
<evidence type="ECO:0000313" key="4">
    <source>
        <dbReference type="Proteomes" id="UP001431209"/>
    </source>
</evidence>
<feature type="domain" description="F-box" evidence="2">
    <location>
        <begin position="87"/>
        <end position="134"/>
    </location>
</feature>
<name>A0AAW2Z7E3_9EUKA</name>
<dbReference type="InterPro" id="IPR029071">
    <property type="entry name" value="Ubiquitin-like_domsf"/>
</dbReference>
<dbReference type="SUPFAM" id="SSF81383">
    <property type="entry name" value="F-box domain"/>
    <property type="match status" value="1"/>
</dbReference>
<proteinExistence type="predicted"/>
<evidence type="ECO:0000313" key="3">
    <source>
        <dbReference type="EMBL" id="KAL0484844.1"/>
    </source>
</evidence>
<dbReference type="SUPFAM" id="SSF54236">
    <property type="entry name" value="Ubiquitin-like"/>
    <property type="match status" value="1"/>
</dbReference>
<gene>
    <name evidence="3" type="ORF">AKO1_003575</name>
</gene>
<evidence type="ECO:0000259" key="2">
    <source>
        <dbReference type="PROSITE" id="PS50181"/>
    </source>
</evidence>
<dbReference type="EMBL" id="JAOPGA020001077">
    <property type="protein sequence ID" value="KAL0484844.1"/>
    <property type="molecule type" value="Genomic_DNA"/>
</dbReference>
<dbReference type="Gene3D" id="1.20.1280.50">
    <property type="match status" value="1"/>
</dbReference>
<dbReference type="Pfam" id="PF12937">
    <property type="entry name" value="F-box-like"/>
    <property type="match status" value="1"/>
</dbReference>
<keyword evidence="4" id="KW-1185">Reference proteome</keyword>
<protein>
    <submittedName>
        <fullName evidence="3">Nedd8</fullName>
    </submittedName>
</protein>
<feature type="domain" description="Ubiquitin-like" evidence="1">
    <location>
        <begin position="1"/>
        <end position="76"/>
    </location>
</feature>
<dbReference type="Proteomes" id="UP001431209">
    <property type="component" value="Unassembled WGS sequence"/>
</dbReference>
<dbReference type="SMART" id="SM00256">
    <property type="entry name" value="FBOX"/>
    <property type="match status" value="1"/>
</dbReference>
<dbReference type="PROSITE" id="PS50053">
    <property type="entry name" value="UBIQUITIN_2"/>
    <property type="match status" value="1"/>
</dbReference>
<organism evidence="3 4">
    <name type="scientific">Acrasis kona</name>
    <dbReference type="NCBI Taxonomy" id="1008807"/>
    <lineage>
        <taxon>Eukaryota</taxon>
        <taxon>Discoba</taxon>
        <taxon>Heterolobosea</taxon>
        <taxon>Tetramitia</taxon>
        <taxon>Eutetramitia</taxon>
        <taxon>Acrasidae</taxon>
        <taxon>Acrasis</taxon>
    </lineage>
</organism>
<dbReference type="Pfam" id="PF00240">
    <property type="entry name" value="ubiquitin"/>
    <property type="match status" value="1"/>
</dbReference>
<comment type="caution">
    <text evidence="3">The sequence shown here is derived from an EMBL/GenBank/DDBJ whole genome shotgun (WGS) entry which is preliminary data.</text>
</comment>
<dbReference type="InterPro" id="IPR000626">
    <property type="entry name" value="Ubiquitin-like_dom"/>
</dbReference>
<reference evidence="3 4" key="1">
    <citation type="submission" date="2024-03" db="EMBL/GenBank/DDBJ databases">
        <title>The Acrasis kona genome and developmental transcriptomes reveal deep origins of eukaryotic multicellular pathways.</title>
        <authorList>
            <person name="Sheikh S."/>
            <person name="Fu C.-J."/>
            <person name="Brown M.W."/>
            <person name="Baldauf S.L."/>
        </authorList>
    </citation>
    <scope>NUCLEOTIDE SEQUENCE [LARGE SCALE GENOMIC DNA]</scope>
    <source>
        <strain evidence="3 4">ATCC MYA-3509</strain>
    </source>
</reference>
<evidence type="ECO:0000259" key="1">
    <source>
        <dbReference type="PROSITE" id="PS50053"/>
    </source>
</evidence>